<dbReference type="AlphaFoldDB" id="A0AAD1S478"/>
<feature type="region of interest" description="Disordered" evidence="1">
    <location>
        <begin position="1"/>
        <end position="25"/>
    </location>
</feature>
<accession>A0AAD1S478</accession>
<organism evidence="2 3">
    <name type="scientific">Pelobates cultripes</name>
    <name type="common">Western spadefoot toad</name>
    <dbReference type="NCBI Taxonomy" id="61616"/>
    <lineage>
        <taxon>Eukaryota</taxon>
        <taxon>Metazoa</taxon>
        <taxon>Chordata</taxon>
        <taxon>Craniata</taxon>
        <taxon>Vertebrata</taxon>
        <taxon>Euteleostomi</taxon>
        <taxon>Amphibia</taxon>
        <taxon>Batrachia</taxon>
        <taxon>Anura</taxon>
        <taxon>Pelobatoidea</taxon>
        <taxon>Pelobatidae</taxon>
        <taxon>Pelobates</taxon>
    </lineage>
</organism>
<reference evidence="2" key="1">
    <citation type="submission" date="2022-03" db="EMBL/GenBank/DDBJ databases">
        <authorList>
            <person name="Alioto T."/>
            <person name="Alioto T."/>
            <person name="Gomez Garrido J."/>
        </authorList>
    </citation>
    <scope>NUCLEOTIDE SEQUENCE</scope>
</reference>
<gene>
    <name evidence="2" type="ORF">PECUL_23A008743</name>
</gene>
<name>A0AAD1S478_PELCU</name>
<sequence length="86" mass="9489">MHTGRVWHPSECLGSTREPQQSLQKMAEQTLEELMAGIQDAARDRGTVLEAAGQDGRGCRRPCELLEAPVEQGDPSTLKFAHIWSS</sequence>
<proteinExistence type="predicted"/>
<evidence type="ECO:0000313" key="3">
    <source>
        <dbReference type="Proteomes" id="UP001295444"/>
    </source>
</evidence>
<evidence type="ECO:0000313" key="2">
    <source>
        <dbReference type="EMBL" id="CAH2286052.1"/>
    </source>
</evidence>
<evidence type="ECO:0000256" key="1">
    <source>
        <dbReference type="SAM" id="MobiDB-lite"/>
    </source>
</evidence>
<keyword evidence="3" id="KW-1185">Reference proteome</keyword>
<dbReference type="EMBL" id="OW240915">
    <property type="protein sequence ID" value="CAH2286052.1"/>
    <property type="molecule type" value="Genomic_DNA"/>
</dbReference>
<dbReference type="Proteomes" id="UP001295444">
    <property type="component" value="Chromosome 04"/>
</dbReference>
<protein>
    <submittedName>
        <fullName evidence="2">Uncharacterized protein</fullName>
    </submittedName>
</protein>